<keyword evidence="1" id="KW-0472">Membrane</keyword>
<evidence type="ECO:0000256" key="1">
    <source>
        <dbReference type="SAM" id="Phobius"/>
    </source>
</evidence>
<gene>
    <name evidence="2" type="ORF">DX912_02055</name>
</gene>
<dbReference type="Proteomes" id="UP000256829">
    <property type="component" value="Unassembled WGS sequence"/>
</dbReference>
<keyword evidence="1" id="KW-1133">Transmembrane helix</keyword>
<evidence type="ECO:0000313" key="2">
    <source>
        <dbReference type="EMBL" id="RDY69553.1"/>
    </source>
</evidence>
<sequence length="163" mass="18231">MFATRTHPARKVRPWARRERWIIVIWLGTVVMSTVLVGWLVLWHRLTVQREAMRLQAAFDALSFPTPAGPLPGEALTVVKIAYQLDEDDPDMRSRAGPAHWDSLWYAAGPGPSYFLAVCTLDARTAGVAPRWVVRCIDETRMRAAISDDTRAQMLAFGGAIEA</sequence>
<comment type="caution">
    <text evidence="2">The sequence shown here is derived from an EMBL/GenBank/DDBJ whole genome shotgun (WGS) entry which is preliminary data.</text>
</comment>
<dbReference type="AlphaFoldDB" id="A0A3D8VJR3"/>
<keyword evidence="3" id="KW-1185">Reference proteome</keyword>
<dbReference type="EMBL" id="QTJR01000001">
    <property type="protein sequence ID" value="RDY69553.1"/>
    <property type="molecule type" value="Genomic_DNA"/>
</dbReference>
<proteinExistence type="predicted"/>
<protein>
    <submittedName>
        <fullName evidence="2">Uncharacterized protein</fullName>
    </submittedName>
</protein>
<keyword evidence="1" id="KW-0812">Transmembrane</keyword>
<evidence type="ECO:0000313" key="3">
    <source>
        <dbReference type="Proteomes" id="UP000256829"/>
    </source>
</evidence>
<organism evidence="2 3">
    <name type="scientific">Lysobacter soli</name>
    <dbReference type="NCBI Taxonomy" id="453783"/>
    <lineage>
        <taxon>Bacteria</taxon>
        <taxon>Pseudomonadati</taxon>
        <taxon>Pseudomonadota</taxon>
        <taxon>Gammaproteobacteria</taxon>
        <taxon>Lysobacterales</taxon>
        <taxon>Lysobacteraceae</taxon>
        <taxon>Lysobacter</taxon>
    </lineage>
</organism>
<feature type="transmembrane region" description="Helical" evidence="1">
    <location>
        <begin position="21"/>
        <end position="43"/>
    </location>
</feature>
<reference evidence="2 3" key="1">
    <citation type="submission" date="2018-08" db="EMBL/GenBank/DDBJ databases">
        <title>Lysobacter soli KCTC 22011, whole genome shotgun sequence.</title>
        <authorList>
            <person name="Zhang X."/>
            <person name="Feng G."/>
            <person name="Zhu H."/>
        </authorList>
    </citation>
    <scope>NUCLEOTIDE SEQUENCE [LARGE SCALE GENOMIC DNA]</scope>
    <source>
        <strain evidence="2 3">KCTC 22011</strain>
    </source>
</reference>
<accession>A0A3D8VJR3</accession>
<name>A0A3D8VJR3_9GAMM</name>